<proteinExistence type="predicted"/>
<evidence type="ECO:0000259" key="16">
    <source>
        <dbReference type="PROSITE" id="PS50172"/>
    </source>
</evidence>
<evidence type="ECO:0000256" key="5">
    <source>
        <dbReference type="ARBA" id="ARBA00022499"/>
    </source>
</evidence>
<evidence type="ECO:0000256" key="6">
    <source>
        <dbReference type="ARBA" id="ARBA00022737"/>
    </source>
</evidence>
<evidence type="ECO:0000256" key="10">
    <source>
        <dbReference type="ARBA" id="ARBA00023242"/>
    </source>
</evidence>
<dbReference type="CDD" id="cd00060">
    <property type="entry name" value="FHA"/>
    <property type="match status" value="1"/>
</dbReference>
<dbReference type="Gene3D" id="2.60.200.20">
    <property type="match status" value="1"/>
</dbReference>
<feature type="compositionally biased region" description="Low complexity" evidence="14">
    <location>
        <begin position="1101"/>
        <end position="1114"/>
    </location>
</feature>
<evidence type="ECO:0000313" key="18">
    <source>
        <dbReference type="Proteomes" id="UP000625711"/>
    </source>
</evidence>
<dbReference type="SMART" id="SM00292">
    <property type="entry name" value="BRCT"/>
    <property type="match status" value="2"/>
</dbReference>
<dbReference type="CDD" id="cd17744">
    <property type="entry name" value="BRCT_MDC1_rpt1"/>
    <property type="match status" value="1"/>
</dbReference>
<dbReference type="PROSITE" id="PS50172">
    <property type="entry name" value="BRCT"/>
    <property type="match status" value="2"/>
</dbReference>
<dbReference type="InterPro" id="IPR001357">
    <property type="entry name" value="BRCT_dom"/>
</dbReference>
<comment type="subcellular location">
    <subcellularLocation>
        <location evidence="2">Chromosome</location>
    </subcellularLocation>
    <subcellularLocation>
        <location evidence="1">Nucleus</location>
    </subcellularLocation>
</comment>
<dbReference type="SUPFAM" id="SSF49879">
    <property type="entry name" value="SMAD/FHA domain"/>
    <property type="match status" value="1"/>
</dbReference>
<dbReference type="GO" id="GO:0005694">
    <property type="term" value="C:chromosome"/>
    <property type="evidence" value="ECO:0007669"/>
    <property type="project" value="UniProtKB-SubCell"/>
</dbReference>
<dbReference type="Pfam" id="PF00498">
    <property type="entry name" value="FHA"/>
    <property type="match status" value="1"/>
</dbReference>
<evidence type="ECO:0000256" key="9">
    <source>
        <dbReference type="ARBA" id="ARBA00022990"/>
    </source>
</evidence>
<reference evidence="17" key="1">
    <citation type="submission" date="2020-08" db="EMBL/GenBank/DDBJ databases">
        <title>Genome sequencing and assembly of the red palm weevil Rhynchophorus ferrugineus.</title>
        <authorList>
            <person name="Dias G.B."/>
            <person name="Bergman C.M."/>
            <person name="Manee M."/>
        </authorList>
    </citation>
    <scope>NUCLEOTIDE SEQUENCE</scope>
    <source>
        <strain evidence="17">AA-2017</strain>
        <tissue evidence="17">Whole larva</tissue>
    </source>
</reference>
<feature type="domain" description="FHA" evidence="15">
    <location>
        <begin position="32"/>
        <end position="81"/>
    </location>
</feature>
<feature type="region of interest" description="Disordered" evidence="14">
    <location>
        <begin position="920"/>
        <end position="946"/>
    </location>
</feature>
<sequence>MESNVKRFIAGQSRVAKLNINNKIYNIYDGVNTIGRNREAIVNVKHLNISQNHAIIITLNGDHFISDLNSSNGTYCDNRKIHPFKLEQLEHNTKIKLGDVLGTYIIQDLDEVNSQNCSQLTQELTQSIYGSTTQLLIHSNSSNNLEDIHEAPTQAIVFTEFKVPKSVKPVKDDIHDAETEVIDIQKANRDVSVLENDNTNIDDALHKINDTCLKETNIISNTDNNSKLSTTIDILKNIHDDDDCLASLENHNDINKILNDNDEEATDCEDNIPTNVCVNADYIRTQLVDNNSNDSTEFFKVIEDNNTENSIVESNNISTKYDIQLDQINEETKISPSNNNCENSTKCLSNTSPTTRDEETDCEESDITTLQLAAPSRFQNNAADVDDPNSNDSSDFFKVINLDVESRCPLKSQIPFTKDSSDTQSSSDIITFKKKKVCQLSSDSETEDDIKVIRKRKSAMIICTQDLESDVSRQSSKPICKDEANEEDSYVITETDSETETDVSNMKTLEKSIPATQNMSTAGLNDTDCIPATQDNSVKHKNFSQITSGSSESFKFGLTQILSEESQLSSKQNHSDNKKETTSDIITTVSAMADYDPTQKIFSSPHELNISANYMKVCNSAKDIPDDTVSDIDLYGPTQKICSSPKQLNISTCDKKSLNKTSDIPDDSITDTELYGPTQKIYSSKQLNLSVVDSKPTNRILGISDHPITDTDFYGPTQKVCFSPKQNILALDKESHKMLGDPDDFITDTVLYDPTNKICSSPKKLNLSAIDKKPSNKTLGISDDVTDFYGSTQKIYTSSRPLNISSIDRKPSNRTLGVIDNTMNDSEMYGPTQKICTSPKQLNILLIERKPSNRTLGIDDDSIADIDDLYGPTQKICPSLAPLNTMVDRKPSDKTLGLVNDPVTESEFYSPTQKMCFSPKPLSVSATDRKPSRKSLGIIDNTGDIDMNDPTQKIDINLKPRESTEKLSNFKQNKILGNSELYLENTQEIINGKPLKPNKVNVLSRQDDFSAKTKPISHTHDEIVGQPAEKVCNSRAEDDVFDAPTQVIPVVTEVPKVQKFSFKKMEYNLDKSVSTLLKDDSIVEPVKESIDINFDNIDVELSSSRPSNPVSNVLNETKETENMEYTNISPNMRSNEIVQEKQKVDLNQEPSEGQVSGERTNKKQKTNLSEKDDVSSKKSSRLGRQKANSTEKLDQKKNHGKLKLNEHDDDFVDQETSSTVRKSGRRNPRKTYGKELNLEENDNNVISNVETKQRRLTKQKIVPNEALCDGKEVLPEGSGQKLIKNKESGDINKTSELDDEPHVTKISTGRTKKRRISTDSNQNSDMNINTRPKRESKKTKISLVAEDIPKKKFRNSKRKLLSSEELNDVAIRENGQEAKINVTNVEVNQSIALLESKITKTKRVAKKLVVIDDLHLKVPKNRRSMAVVEQNETLEQPNSSRIASYQKVTNKQNVSKEIKKKGSTQSGLNPKKESLVKIPNPSKRKTVLESTASESSDSGCISTAPSTPKRQKLTIDESVLLSSTERAARRQKPKVVFTMMDSPQMESLIRQLGGSVIDSVNSCTVLVTEHIKRSQKLLCAVGLGKPICSPQWIVESKKSHEFLDPWDYILQDPEAEAKWNFSLKESLMKSREKKLLKNHYFLIQVTTAVDVLKGAIEACGGKCITKIPNAPLSNTFVISSMENQSKYKRILKQHPDVKVLAAEAIFDGVLRQEVRFPNHFLN</sequence>
<dbReference type="PROSITE" id="PS50006">
    <property type="entry name" value="FHA_DOMAIN"/>
    <property type="match status" value="1"/>
</dbReference>
<dbReference type="GO" id="GO:0006974">
    <property type="term" value="P:DNA damage response"/>
    <property type="evidence" value="ECO:0007669"/>
    <property type="project" value="UniProtKB-KW"/>
</dbReference>
<keyword evidence="6" id="KW-0677">Repeat</keyword>
<dbReference type="OrthoDB" id="342264at2759"/>
<keyword evidence="8" id="KW-0832">Ubl conjugation</keyword>
<dbReference type="Gene3D" id="3.40.50.10190">
    <property type="entry name" value="BRCT domain"/>
    <property type="match status" value="2"/>
</dbReference>
<dbReference type="CDD" id="cd18432">
    <property type="entry name" value="BRCT_PAXIP1_rpt6_like"/>
    <property type="match status" value="1"/>
</dbReference>
<feature type="region of interest" description="Disordered" evidence="14">
    <location>
        <begin position="1446"/>
        <end position="1509"/>
    </location>
</feature>
<dbReference type="SUPFAM" id="SSF52113">
    <property type="entry name" value="BRCT domain"/>
    <property type="match status" value="1"/>
</dbReference>
<keyword evidence="7" id="KW-0227">DNA damage</keyword>
<dbReference type="SMART" id="SM00240">
    <property type="entry name" value="FHA"/>
    <property type="match status" value="1"/>
</dbReference>
<comment type="caution">
    <text evidence="17">The sequence shown here is derived from an EMBL/GenBank/DDBJ whole genome shotgun (WGS) entry which is preliminary data.</text>
</comment>
<feature type="compositionally biased region" description="Polar residues" evidence="14">
    <location>
        <begin position="1148"/>
        <end position="1158"/>
    </location>
</feature>
<keyword evidence="9" id="KW-0007">Acetylation</keyword>
<evidence type="ECO:0000256" key="3">
    <source>
        <dbReference type="ARBA" id="ARBA00015014"/>
    </source>
</evidence>
<evidence type="ECO:0000256" key="11">
    <source>
        <dbReference type="ARBA" id="ARBA00023306"/>
    </source>
</evidence>
<name>A0A834MDX0_RHYFE</name>
<dbReference type="PANTHER" id="PTHR23196">
    <property type="entry name" value="PAX TRANSCRIPTION ACTIVATION DOMAIN INTERACTING PROTEIN"/>
    <property type="match status" value="1"/>
</dbReference>
<evidence type="ECO:0000256" key="8">
    <source>
        <dbReference type="ARBA" id="ARBA00022843"/>
    </source>
</evidence>
<dbReference type="Proteomes" id="UP000625711">
    <property type="component" value="Unassembled WGS sequence"/>
</dbReference>
<evidence type="ECO:0000256" key="7">
    <source>
        <dbReference type="ARBA" id="ARBA00022763"/>
    </source>
</evidence>
<feature type="domain" description="BRCT" evidence="16">
    <location>
        <begin position="1631"/>
        <end position="1722"/>
    </location>
</feature>
<feature type="compositionally biased region" description="Basic residues" evidence="14">
    <location>
        <begin position="1222"/>
        <end position="1231"/>
    </location>
</feature>
<dbReference type="InterPro" id="IPR036420">
    <property type="entry name" value="BRCT_dom_sf"/>
</dbReference>
<dbReference type="InterPro" id="IPR051579">
    <property type="entry name" value="DDR_Transcriptional_Reg"/>
</dbReference>
<dbReference type="InterPro" id="IPR008984">
    <property type="entry name" value="SMAD_FHA_dom_sf"/>
</dbReference>
<organism evidence="17 18">
    <name type="scientific">Rhynchophorus ferrugineus</name>
    <name type="common">Red palm weevil</name>
    <name type="synonym">Curculio ferrugineus</name>
    <dbReference type="NCBI Taxonomy" id="354439"/>
    <lineage>
        <taxon>Eukaryota</taxon>
        <taxon>Metazoa</taxon>
        <taxon>Ecdysozoa</taxon>
        <taxon>Arthropoda</taxon>
        <taxon>Hexapoda</taxon>
        <taxon>Insecta</taxon>
        <taxon>Pterygota</taxon>
        <taxon>Neoptera</taxon>
        <taxon>Endopterygota</taxon>
        <taxon>Coleoptera</taxon>
        <taxon>Polyphaga</taxon>
        <taxon>Cucujiformia</taxon>
        <taxon>Curculionidae</taxon>
        <taxon>Dryophthorinae</taxon>
        <taxon>Rhynchophorus</taxon>
    </lineage>
</organism>
<dbReference type="GO" id="GO:0044666">
    <property type="term" value="C:MLL3/4 complex"/>
    <property type="evidence" value="ECO:0007669"/>
    <property type="project" value="TreeGrafter"/>
</dbReference>
<keyword evidence="10" id="KW-0539">Nucleus</keyword>
<dbReference type="InterPro" id="IPR000253">
    <property type="entry name" value="FHA_dom"/>
</dbReference>
<feature type="compositionally biased region" description="Basic and acidic residues" evidence="14">
    <location>
        <begin position="1284"/>
        <end position="1303"/>
    </location>
</feature>
<feature type="domain" description="BRCT" evidence="16">
    <location>
        <begin position="1509"/>
        <end position="1610"/>
    </location>
</feature>
<evidence type="ECO:0000259" key="15">
    <source>
        <dbReference type="PROSITE" id="PS50006"/>
    </source>
</evidence>
<dbReference type="PANTHER" id="PTHR23196:SF1">
    <property type="entry name" value="PAX-INTERACTING PROTEIN 1"/>
    <property type="match status" value="1"/>
</dbReference>
<keyword evidence="11" id="KW-0131">Cell cycle</keyword>
<evidence type="ECO:0000256" key="2">
    <source>
        <dbReference type="ARBA" id="ARBA00004286"/>
    </source>
</evidence>
<dbReference type="Pfam" id="PF16589">
    <property type="entry name" value="BRCT_2"/>
    <property type="match status" value="1"/>
</dbReference>
<feature type="compositionally biased region" description="Polar residues" evidence="14">
    <location>
        <begin position="1318"/>
        <end position="1330"/>
    </location>
</feature>
<keyword evidence="18" id="KW-1185">Reference proteome</keyword>
<accession>A0A834MDX0</accession>
<dbReference type="Pfam" id="PF16770">
    <property type="entry name" value="RTT107_BRCT_5"/>
    <property type="match status" value="1"/>
</dbReference>
<evidence type="ECO:0000256" key="13">
    <source>
        <dbReference type="ARBA" id="ARBA00030146"/>
    </source>
</evidence>
<feature type="compositionally biased region" description="Polar residues" evidence="14">
    <location>
        <begin position="1123"/>
        <end position="1137"/>
    </location>
</feature>
<feature type="compositionally biased region" description="Polar residues" evidence="14">
    <location>
        <begin position="1488"/>
        <end position="1508"/>
    </location>
</feature>
<evidence type="ECO:0000256" key="1">
    <source>
        <dbReference type="ARBA" id="ARBA00004123"/>
    </source>
</evidence>
<evidence type="ECO:0000256" key="4">
    <source>
        <dbReference type="ARBA" id="ARBA00022454"/>
    </source>
</evidence>
<evidence type="ECO:0000256" key="12">
    <source>
        <dbReference type="ARBA" id="ARBA00023858"/>
    </source>
</evidence>
<evidence type="ECO:0000313" key="17">
    <source>
        <dbReference type="EMBL" id="KAF7280961.1"/>
    </source>
</evidence>
<keyword evidence="5" id="KW-1017">Isopeptide bond</keyword>
<feature type="compositionally biased region" description="Polar residues" evidence="14">
    <location>
        <begin position="1446"/>
        <end position="1455"/>
    </location>
</feature>
<feature type="region of interest" description="Disordered" evidence="14">
    <location>
        <begin position="1278"/>
        <end position="1339"/>
    </location>
</feature>
<gene>
    <name evidence="17" type="ORF">GWI33_005294</name>
</gene>
<protein>
    <recommendedName>
        <fullName evidence="3">Mediator of DNA damage checkpoint protein 1</fullName>
    </recommendedName>
    <alternativeName>
        <fullName evidence="13">PAX transactivation activation domain-interacting protein</fullName>
    </alternativeName>
    <alternativeName>
        <fullName evidence="12">PAX-interacting protein 1</fullName>
    </alternativeName>
</protein>
<dbReference type="EMBL" id="JAACXV010000267">
    <property type="protein sequence ID" value="KAF7280961.1"/>
    <property type="molecule type" value="Genomic_DNA"/>
</dbReference>
<feature type="region of interest" description="Disordered" evidence="14">
    <location>
        <begin position="1100"/>
        <end position="1233"/>
    </location>
</feature>
<evidence type="ECO:0000256" key="14">
    <source>
        <dbReference type="SAM" id="MobiDB-lite"/>
    </source>
</evidence>
<keyword evidence="4" id="KW-0158">Chromosome</keyword>